<feature type="transmembrane region" description="Helical" evidence="1">
    <location>
        <begin position="55"/>
        <end position="74"/>
    </location>
</feature>
<gene>
    <name evidence="3" type="ORF">NTE_00544</name>
</gene>
<dbReference type="InterPro" id="IPR019887">
    <property type="entry name" value="Tscrpt_reg_AsnC/Lrp_C"/>
</dbReference>
<feature type="domain" description="Transcription regulator AsnC/Lrp ligand binding" evidence="2">
    <location>
        <begin position="7"/>
        <end position="75"/>
    </location>
</feature>
<proteinExistence type="predicted"/>
<dbReference type="HOGENOM" id="CLU_170329_2_1_2"/>
<name>A0A075MN92_9ARCH</name>
<dbReference type="GeneID" id="41596414"/>
<dbReference type="EMBL" id="CP007174">
    <property type="protein sequence ID" value="AIF82625.1"/>
    <property type="molecule type" value="Genomic_DNA"/>
</dbReference>
<dbReference type="InterPro" id="IPR011008">
    <property type="entry name" value="Dimeric_a/b-barrel"/>
</dbReference>
<evidence type="ECO:0000313" key="4">
    <source>
        <dbReference type="Proteomes" id="UP000028194"/>
    </source>
</evidence>
<evidence type="ECO:0000313" key="3">
    <source>
        <dbReference type="EMBL" id="AIF82625.1"/>
    </source>
</evidence>
<dbReference type="RefSeq" id="WP_148699559.1">
    <property type="nucleotide sequence ID" value="NZ_CP007174.1"/>
</dbReference>
<dbReference type="Proteomes" id="UP000028194">
    <property type="component" value="Chromosome"/>
</dbReference>
<reference evidence="3 4" key="1">
    <citation type="journal article" date="2014" name="PLoS ONE">
        <title>Genome Sequence of Candidatus Nitrososphaera evergladensis from Group I.1b Enriched from Everglades Soil Reveals Novel Genomic Features of the Ammonia-Oxidizing Archaea.</title>
        <authorList>
            <person name="Zhalnina K.V."/>
            <person name="Dias R."/>
            <person name="Leonard M.T."/>
            <person name="Dorr de Quadros P."/>
            <person name="Camargo F.A."/>
            <person name="Drew J.C."/>
            <person name="Farmerie W.G."/>
            <person name="Daroub S.H."/>
            <person name="Triplett E.W."/>
        </authorList>
    </citation>
    <scope>NUCLEOTIDE SEQUENCE [LARGE SCALE GENOMIC DNA]</scope>
    <source>
        <strain evidence="3 4">SR1</strain>
    </source>
</reference>
<dbReference type="KEGG" id="nev:NTE_00544"/>
<dbReference type="STRING" id="1459636.NTE_00544"/>
<keyword evidence="1" id="KW-0812">Transmembrane</keyword>
<evidence type="ECO:0000256" key="1">
    <source>
        <dbReference type="SAM" id="Phobius"/>
    </source>
</evidence>
<keyword evidence="4" id="KW-1185">Reference proteome</keyword>
<sequence>MTLALCLIKCDYQSVKETLQSIRKVKGVLESHETSGPYDAILKVKADSQEELRSIVRNLGTISGVFAILTAIVYNVK</sequence>
<keyword evidence="1" id="KW-1133">Transmembrane helix</keyword>
<keyword evidence="1" id="KW-0472">Membrane</keyword>
<protein>
    <submittedName>
        <fullName evidence="3">Transcriptional regulator</fullName>
    </submittedName>
</protein>
<dbReference type="AlphaFoldDB" id="A0A075MN92"/>
<accession>A0A075MN92</accession>
<dbReference type="Pfam" id="PF01037">
    <property type="entry name" value="AsnC_trans_reg"/>
    <property type="match status" value="1"/>
</dbReference>
<dbReference type="Gene3D" id="3.30.70.920">
    <property type="match status" value="1"/>
</dbReference>
<evidence type="ECO:0000259" key="2">
    <source>
        <dbReference type="Pfam" id="PF01037"/>
    </source>
</evidence>
<dbReference type="SUPFAM" id="SSF54909">
    <property type="entry name" value="Dimeric alpha+beta barrel"/>
    <property type="match status" value="1"/>
</dbReference>
<organism evidence="3 4">
    <name type="scientific">Candidatus Nitrososphaera evergladensis SR1</name>
    <dbReference type="NCBI Taxonomy" id="1459636"/>
    <lineage>
        <taxon>Archaea</taxon>
        <taxon>Nitrososphaerota</taxon>
        <taxon>Nitrososphaeria</taxon>
        <taxon>Nitrososphaerales</taxon>
        <taxon>Nitrososphaeraceae</taxon>
        <taxon>Nitrososphaera</taxon>
    </lineage>
</organism>
<dbReference type="eggNOG" id="arCOG01580">
    <property type="taxonomic scope" value="Archaea"/>
</dbReference>